<dbReference type="OrthoDB" id="344220at2759"/>
<sequence>MADSLASLVWRDDRWLAENGGPQCLASADIAIQYLQGSPFTRDEPARAVSDMMMSGGASQQQLAESASLASQKRSIYKVLHEQPPHLFVIGRFDPSDASASAGSGGAPAPSSAAPACVFYIVDGAVYMAPNLHAVVASRTSRCAQLVSQAWAAL</sequence>
<dbReference type="GO" id="GO:0006357">
    <property type="term" value="P:regulation of transcription by RNA polymerase II"/>
    <property type="evidence" value="ECO:0007669"/>
    <property type="project" value="InterPro"/>
</dbReference>
<organism evidence="7 8">
    <name type="scientific">Pycnococcus provasolii</name>
    <dbReference type="NCBI Taxonomy" id="41880"/>
    <lineage>
        <taxon>Eukaryota</taxon>
        <taxon>Viridiplantae</taxon>
        <taxon>Chlorophyta</taxon>
        <taxon>Pseudoscourfieldiophyceae</taxon>
        <taxon>Pseudoscourfieldiales</taxon>
        <taxon>Pycnococcaceae</taxon>
        <taxon>Pycnococcus</taxon>
    </lineage>
</organism>
<evidence type="ECO:0000313" key="7">
    <source>
        <dbReference type="EMBL" id="GHP01576.1"/>
    </source>
</evidence>
<dbReference type="GO" id="GO:0003712">
    <property type="term" value="F:transcription coregulator activity"/>
    <property type="evidence" value="ECO:0007669"/>
    <property type="project" value="InterPro"/>
</dbReference>
<comment type="caution">
    <text evidence="7">The sequence shown here is derived from an EMBL/GenBank/DDBJ whole genome shotgun (WGS) entry which is preliminary data.</text>
</comment>
<comment type="subunit">
    <text evidence="6">Component of the Mediator complex.</text>
</comment>
<evidence type="ECO:0000256" key="6">
    <source>
        <dbReference type="RuleBase" id="RU364143"/>
    </source>
</evidence>
<dbReference type="InterPro" id="IPR038566">
    <property type="entry name" value="Mediator_Med6_sf"/>
</dbReference>
<dbReference type="InterPro" id="IPR007018">
    <property type="entry name" value="Mediator_Med6"/>
</dbReference>
<comment type="subcellular location">
    <subcellularLocation>
        <location evidence="1 6">Nucleus</location>
    </subcellularLocation>
</comment>
<keyword evidence="4 6" id="KW-0804">Transcription</keyword>
<evidence type="ECO:0000256" key="3">
    <source>
        <dbReference type="ARBA" id="ARBA00023015"/>
    </source>
</evidence>
<dbReference type="AlphaFoldDB" id="A0A830H398"/>
<evidence type="ECO:0000313" key="8">
    <source>
        <dbReference type="Proteomes" id="UP000660262"/>
    </source>
</evidence>
<keyword evidence="8" id="KW-1185">Reference proteome</keyword>
<evidence type="ECO:0000256" key="5">
    <source>
        <dbReference type="ARBA" id="ARBA00023242"/>
    </source>
</evidence>
<protein>
    <recommendedName>
        <fullName evidence="6">Mediator of RNA polymerase II transcription subunit 6</fullName>
    </recommendedName>
    <alternativeName>
        <fullName evidence="6">Mediator complex subunit 6</fullName>
    </alternativeName>
</protein>
<dbReference type="GO" id="GO:0016592">
    <property type="term" value="C:mediator complex"/>
    <property type="evidence" value="ECO:0007669"/>
    <property type="project" value="InterPro"/>
</dbReference>
<reference evidence="7" key="1">
    <citation type="submission" date="2020-10" db="EMBL/GenBank/DDBJ databases">
        <title>Unveiling of a novel bifunctional photoreceptor, Dualchrome1, isolated from a cosmopolitan green alga.</title>
        <authorList>
            <person name="Suzuki S."/>
            <person name="Kawachi M."/>
        </authorList>
    </citation>
    <scope>NUCLEOTIDE SEQUENCE</scope>
    <source>
        <strain evidence="7">NIES 2893</strain>
    </source>
</reference>
<name>A0A830H398_9CHLO</name>
<gene>
    <name evidence="6" type="primary">MED6</name>
    <name evidence="7" type="ORF">PPROV_000033200</name>
</gene>
<dbReference type="Proteomes" id="UP000660262">
    <property type="component" value="Unassembled WGS sequence"/>
</dbReference>
<evidence type="ECO:0000256" key="1">
    <source>
        <dbReference type="ARBA" id="ARBA00004123"/>
    </source>
</evidence>
<comment type="function">
    <text evidence="6">Component of the Mediator complex, a coactivator involved in the regulated transcription of nearly all RNA polymerase II-dependent genes. Mediator functions as a bridge to convey information from gene-specific regulatory proteins to the basal RNA polymerase II transcription machinery. Mediator is recruited to promoters by direct interactions with regulatory proteins and serves as a scaffold for the assembly of a functional preinitiation complex with RNA polymerase II and the general transcription factors.</text>
</comment>
<evidence type="ECO:0000256" key="2">
    <source>
        <dbReference type="ARBA" id="ARBA00007526"/>
    </source>
</evidence>
<comment type="similarity">
    <text evidence="2 6">Belongs to the Mediator complex subunit 6 family.</text>
</comment>
<keyword evidence="5 6" id="KW-0539">Nucleus</keyword>
<dbReference type="Gene3D" id="3.10.450.580">
    <property type="entry name" value="Mediator complex, subunit Med6"/>
    <property type="match status" value="1"/>
</dbReference>
<keyword evidence="6" id="KW-0010">Activator</keyword>
<accession>A0A830H398</accession>
<dbReference type="Pfam" id="PF04934">
    <property type="entry name" value="Med6"/>
    <property type="match status" value="1"/>
</dbReference>
<keyword evidence="3 6" id="KW-0805">Transcription regulation</keyword>
<proteinExistence type="inferred from homology"/>
<evidence type="ECO:0000256" key="4">
    <source>
        <dbReference type="ARBA" id="ARBA00023163"/>
    </source>
</evidence>
<dbReference type="EMBL" id="BNJQ01000001">
    <property type="protein sequence ID" value="GHP01576.1"/>
    <property type="molecule type" value="Genomic_DNA"/>
</dbReference>